<dbReference type="OrthoDB" id="1340350at2"/>
<evidence type="ECO:0000313" key="2">
    <source>
        <dbReference type="Proteomes" id="UP000050443"/>
    </source>
</evidence>
<dbReference type="PATRIC" id="fig|362413.3.peg.2734"/>
<dbReference type="PROSITE" id="PS51257">
    <property type="entry name" value="PROKAR_LIPOPROTEIN"/>
    <property type="match status" value="1"/>
</dbReference>
<name>A0A0N8VLW0_9FLAO</name>
<dbReference type="AlphaFoldDB" id="A0A0N8VLW0"/>
<dbReference type="RefSeq" id="WP_055098352.1">
    <property type="nucleotide sequence ID" value="NZ_JRLF01000015.1"/>
</dbReference>
<dbReference type="Proteomes" id="UP000050443">
    <property type="component" value="Unassembled WGS sequence"/>
</dbReference>
<proteinExistence type="predicted"/>
<accession>A0A0N8VLW0</accession>
<comment type="caution">
    <text evidence="1">The sequence shown here is derived from an EMBL/GenBank/DDBJ whole genome shotgun (WGS) entry which is preliminary data.</text>
</comment>
<protein>
    <recommendedName>
        <fullName evidence="3">Lipoprotein</fullName>
    </recommendedName>
</protein>
<reference evidence="1 2" key="1">
    <citation type="submission" date="2014-09" db="EMBL/GenBank/DDBJ databases">
        <title>Genome sequence of Flavobacterium aquidurense RC62.</title>
        <authorList>
            <person name="Kim J.F."/>
            <person name="Kwak M.-J."/>
        </authorList>
    </citation>
    <scope>NUCLEOTIDE SEQUENCE [LARGE SCALE GENOMIC DNA]</scope>
    <source>
        <strain evidence="1 2">RC62</strain>
    </source>
</reference>
<gene>
    <name evidence="1" type="ORF">RC62_2786</name>
</gene>
<evidence type="ECO:0000313" key="1">
    <source>
        <dbReference type="EMBL" id="KQB37620.1"/>
    </source>
</evidence>
<organism evidence="1 2">
    <name type="scientific">Flavobacterium aquidurense</name>
    <dbReference type="NCBI Taxonomy" id="362413"/>
    <lineage>
        <taxon>Bacteria</taxon>
        <taxon>Pseudomonadati</taxon>
        <taxon>Bacteroidota</taxon>
        <taxon>Flavobacteriia</taxon>
        <taxon>Flavobacteriales</taxon>
        <taxon>Flavobacteriaceae</taxon>
        <taxon>Flavobacterium</taxon>
    </lineage>
</organism>
<evidence type="ECO:0008006" key="3">
    <source>
        <dbReference type="Google" id="ProtNLM"/>
    </source>
</evidence>
<sequence>MRKISLYLVFIFIITSCDNKEELTSKTKSLNNPMQLYIINGSIEYYSEITDGSKPKPPIFVYDIPDKTEEANNLTSKSEENSVSINFASGVGSSTKSGCTVKRYNNGNSYYTDAGVFGSIPYAYPYPETKSYLIRGYGSPHLNPSYGSLVLTASNKGRKSIGRTGEVWHDNNQSGSAISIEYNFKANVTYEISIKVSFYDNRFSIDKAYSDGRPTIFMQLKDDGIIEILNDRHQQDPCESKGINSVIGYGNSHINNTRSYTLDGQSLAVVQKTLVFKFSTTEEKKALLISLHPSTSIPGYGAPISTNDYSMTMPLINIVEKPFDSSLNVNFPEPTPGRR</sequence>
<dbReference type="EMBL" id="JRLF01000015">
    <property type="protein sequence ID" value="KQB37620.1"/>
    <property type="molecule type" value="Genomic_DNA"/>
</dbReference>